<protein>
    <recommendedName>
        <fullName evidence="4">Ester cyclase</fullName>
    </recommendedName>
</protein>
<dbReference type="Gene3D" id="3.10.450.50">
    <property type="match status" value="1"/>
</dbReference>
<evidence type="ECO:0000313" key="2">
    <source>
        <dbReference type="EMBL" id="RCK68200.1"/>
    </source>
</evidence>
<name>A0A367YQY5_9ACTN</name>
<dbReference type="EMBL" id="QOUI01000013">
    <property type="protein sequence ID" value="RCK68200.1"/>
    <property type="molecule type" value="Genomic_DNA"/>
</dbReference>
<sequence>MPAGWRLLGDRAWAQGAATGRSRWHHPCCQSRALASNTVRRSRRYPGRRRPSPPTRSTGPARADDDGSVSERDDVVDRYRRYLAACNRRDWVALGTHVADTIRVNGVVRTREQYIADVVRTVTVFPDYTWELQRTVVEGEWLAVRLRGTGTRMAEFLGAPGDGSRVETDELDLYRFLDGLIVEVEGAVDNARLRS</sequence>
<dbReference type="AlphaFoldDB" id="A0A367YQY5"/>
<feature type="region of interest" description="Disordered" evidence="1">
    <location>
        <begin position="38"/>
        <end position="70"/>
    </location>
</feature>
<dbReference type="Proteomes" id="UP000252770">
    <property type="component" value="Unassembled WGS sequence"/>
</dbReference>
<accession>A0A367YQY5</accession>
<feature type="compositionally biased region" description="Basic residues" evidence="1">
    <location>
        <begin position="40"/>
        <end position="51"/>
    </location>
</feature>
<evidence type="ECO:0000256" key="1">
    <source>
        <dbReference type="SAM" id="MobiDB-lite"/>
    </source>
</evidence>
<comment type="caution">
    <text evidence="2">The sequence shown here is derived from an EMBL/GenBank/DDBJ whole genome shotgun (WGS) entry which is preliminary data.</text>
</comment>
<reference evidence="2 3" key="1">
    <citation type="submission" date="2018-07" db="EMBL/GenBank/DDBJ databases">
        <title>Desertimonas flava gen. nov. sp. nov.</title>
        <authorList>
            <person name="Liu S."/>
        </authorList>
    </citation>
    <scope>NUCLEOTIDE SEQUENCE [LARGE SCALE GENOMIC DNA]</scope>
    <source>
        <strain evidence="2 3">16Sb5-5</strain>
    </source>
</reference>
<organism evidence="2 3">
    <name type="scientific">Desertihabitans brevis</name>
    <dbReference type="NCBI Taxonomy" id="2268447"/>
    <lineage>
        <taxon>Bacteria</taxon>
        <taxon>Bacillati</taxon>
        <taxon>Actinomycetota</taxon>
        <taxon>Actinomycetes</taxon>
        <taxon>Propionibacteriales</taxon>
        <taxon>Propionibacteriaceae</taxon>
        <taxon>Desertihabitans</taxon>
    </lineage>
</organism>
<gene>
    <name evidence="2" type="ORF">DT076_17630</name>
</gene>
<dbReference type="SUPFAM" id="SSF54427">
    <property type="entry name" value="NTF2-like"/>
    <property type="match status" value="1"/>
</dbReference>
<keyword evidence="3" id="KW-1185">Reference proteome</keyword>
<evidence type="ECO:0008006" key="4">
    <source>
        <dbReference type="Google" id="ProtNLM"/>
    </source>
</evidence>
<dbReference type="InterPro" id="IPR009959">
    <property type="entry name" value="Cyclase_SnoaL-like"/>
</dbReference>
<dbReference type="GO" id="GO:0030638">
    <property type="term" value="P:polyketide metabolic process"/>
    <property type="evidence" value="ECO:0007669"/>
    <property type="project" value="InterPro"/>
</dbReference>
<proteinExistence type="predicted"/>
<dbReference type="Pfam" id="PF07366">
    <property type="entry name" value="SnoaL"/>
    <property type="match status" value="1"/>
</dbReference>
<dbReference type="InterPro" id="IPR032710">
    <property type="entry name" value="NTF2-like_dom_sf"/>
</dbReference>
<evidence type="ECO:0000313" key="3">
    <source>
        <dbReference type="Proteomes" id="UP000252770"/>
    </source>
</evidence>